<dbReference type="EMBL" id="JANJYI010000009">
    <property type="protein sequence ID" value="KAK2634326.1"/>
    <property type="molecule type" value="Genomic_DNA"/>
</dbReference>
<evidence type="ECO:0008006" key="3">
    <source>
        <dbReference type="Google" id="ProtNLM"/>
    </source>
</evidence>
<keyword evidence="2" id="KW-1185">Reference proteome</keyword>
<organism evidence="1 2">
    <name type="scientific">Dipteronia dyeriana</name>
    <dbReference type="NCBI Taxonomy" id="168575"/>
    <lineage>
        <taxon>Eukaryota</taxon>
        <taxon>Viridiplantae</taxon>
        <taxon>Streptophyta</taxon>
        <taxon>Embryophyta</taxon>
        <taxon>Tracheophyta</taxon>
        <taxon>Spermatophyta</taxon>
        <taxon>Magnoliopsida</taxon>
        <taxon>eudicotyledons</taxon>
        <taxon>Gunneridae</taxon>
        <taxon>Pentapetalae</taxon>
        <taxon>rosids</taxon>
        <taxon>malvids</taxon>
        <taxon>Sapindales</taxon>
        <taxon>Sapindaceae</taxon>
        <taxon>Hippocastanoideae</taxon>
        <taxon>Acereae</taxon>
        <taxon>Dipteronia</taxon>
    </lineage>
</organism>
<evidence type="ECO:0000313" key="1">
    <source>
        <dbReference type="EMBL" id="KAK2634326.1"/>
    </source>
</evidence>
<dbReference type="Proteomes" id="UP001280121">
    <property type="component" value="Unassembled WGS sequence"/>
</dbReference>
<protein>
    <recommendedName>
        <fullName evidence="3">Reverse transcriptase domain-containing protein</fullName>
    </recommendedName>
</protein>
<dbReference type="PANTHER" id="PTHR33710">
    <property type="entry name" value="BNAC02G09200D PROTEIN"/>
    <property type="match status" value="1"/>
</dbReference>
<dbReference type="AlphaFoldDB" id="A0AAD9TEM6"/>
<reference evidence="1" key="1">
    <citation type="journal article" date="2023" name="Plant J.">
        <title>Genome sequences and population genomics provide insights into the demographic history, inbreeding, and mutation load of two 'living fossil' tree species of Dipteronia.</title>
        <authorList>
            <person name="Feng Y."/>
            <person name="Comes H.P."/>
            <person name="Chen J."/>
            <person name="Zhu S."/>
            <person name="Lu R."/>
            <person name="Zhang X."/>
            <person name="Li P."/>
            <person name="Qiu J."/>
            <person name="Olsen K.M."/>
            <person name="Qiu Y."/>
        </authorList>
    </citation>
    <scope>NUCLEOTIDE SEQUENCE</scope>
    <source>
        <strain evidence="1">KIB01</strain>
    </source>
</reference>
<dbReference type="Gene3D" id="3.60.10.10">
    <property type="entry name" value="Endonuclease/exonuclease/phosphatase"/>
    <property type="match status" value="1"/>
</dbReference>
<proteinExistence type="predicted"/>
<accession>A0AAD9TEM6</accession>
<comment type="caution">
    <text evidence="1">The sequence shown here is derived from an EMBL/GenBank/DDBJ whole genome shotgun (WGS) entry which is preliminary data.</text>
</comment>
<dbReference type="InterPro" id="IPR036691">
    <property type="entry name" value="Endo/exonu/phosph_ase_sf"/>
</dbReference>
<sequence length="379" mass="43144">MVVTIKSHGMKTRKDKETKLKQIDSRIIKALGGSLLSKGIRVNAIGSVGGLLTLWNEEFFVVNTKGKGRFVEVHSGSSSNSVRALGDRGDFNTVMDQSERKCGLGNGTSMRNLKAFMDYAKVVDLPMHGMSFTWTNNRGNASCARLDKFICDLPFLSWFPALVQKGLNNSLSDHNPMMIGEPGEYWGPIPFHFYNRWLDDKGMMERERTDCLVKLWKHIRLEEQKRRQFSRVKWVKEGDKNSSSQSEDQKSGFVEGLSSYQFDRIVVQKILEKVLANRLNSVMNVVIGPTQMAFVKDRQIMDSFVIDKKVIHSWKKDGKGGLLIKLDFEKAYNHGFLLEILSRMGFVTRWIDWIKWCTTTPSLSLGASKLLSEEIIQMA</sequence>
<evidence type="ECO:0000313" key="2">
    <source>
        <dbReference type="Proteomes" id="UP001280121"/>
    </source>
</evidence>
<name>A0AAD9TEM6_9ROSI</name>
<dbReference type="PANTHER" id="PTHR33710:SF64">
    <property type="entry name" value="ENDONUCLEASE_EXONUCLEASE_PHOSPHATASE DOMAIN-CONTAINING PROTEIN"/>
    <property type="match status" value="1"/>
</dbReference>
<dbReference type="SUPFAM" id="SSF56219">
    <property type="entry name" value="DNase I-like"/>
    <property type="match status" value="1"/>
</dbReference>
<gene>
    <name evidence="1" type="ORF">Ddye_029118</name>
</gene>